<evidence type="ECO:0000313" key="1">
    <source>
        <dbReference type="EMBL" id="OWY95086.1"/>
    </source>
</evidence>
<name>A0A225URA1_9STRA</name>
<accession>A0A225URA1</accession>
<organism evidence="1 2">
    <name type="scientific">Phytophthora megakarya</name>
    <dbReference type="NCBI Taxonomy" id="4795"/>
    <lineage>
        <taxon>Eukaryota</taxon>
        <taxon>Sar</taxon>
        <taxon>Stramenopiles</taxon>
        <taxon>Oomycota</taxon>
        <taxon>Peronosporomycetes</taxon>
        <taxon>Peronosporales</taxon>
        <taxon>Peronosporaceae</taxon>
        <taxon>Phytophthora</taxon>
    </lineage>
</organism>
<dbReference type="AlphaFoldDB" id="A0A225URA1"/>
<comment type="caution">
    <text evidence="1">The sequence shown here is derived from an EMBL/GenBank/DDBJ whole genome shotgun (WGS) entry which is preliminary data.</text>
</comment>
<sequence>PASLAAEVSSIAGQRELAALLSQFPLDGLAERMINYLTFVRRLLAKIRHLQSASTVEDSGTLPTFS</sequence>
<reference evidence="2" key="1">
    <citation type="submission" date="2017-03" db="EMBL/GenBank/DDBJ databases">
        <title>Phytopthora megakarya and P. palmivora, two closely related causual agents of cacao black pod achieved similar genome size and gene model numbers by different mechanisms.</title>
        <authorList>
            <person name="Ali S."/>
            <person name="Shao J."/>
            <person name="Larry D.J."/>
            <person name="Kronmiller B."/>
            <person name="Shen D."/>
            <person name="Strem M.D."/>
            <person name="Melnick R.L."/>
            <person name="Guiltinan M.J."/>
            <person name="Tyler B.M."/>
            <person name="Meinhardt L.W."/>
            <person name="Bailey B.A."/>
        </authorList>
    </citation>
    <scope>NUCLEOTIDE SEQUENCE [LARGE SCALE GENOMIC DNA]</scope>
    <source>
        <strain evidence="2">zdho120</strain>
    </source>
</reference>
<proteinExistence type="predicted"/>
<feature type="non-terminal residue" evidence="1">
    <location>
        <position position="1"/>
    </location>
</feature>
<dbReference type="EMBL" id="NBNE01013447">
    <property type="protein sequence ID" value="OWY95086.1"/>
    <property type="molecule type" value="Genomic_DNA"/>
</dbReference>
<keyword evidence="2" id="KW-1185">Reference proteome</keyword>
<protein>
    <submittedName>
        <fullName evidence="1">Uncharacterized protein</fullName>
    </submittedName>
</protein>
<gene>
    <name evidence="1" type="ORF">PHMEG_00035008</name>
</gene>
<dbReference type="Proteomes" id="UP000198211">
    <property type="component" value="Unassembled WGS sequence"/>
</dbReference>
<evidence type="ECO:0000313" key="2">
    <source>
        <dbReference type="Proteomes" id="UP000198211"/>
    </source>
</evidence>